<protein>
    <submittedName>
        <fullName evidence="1">Substrate-binding domain-containing protein</fullName>
    </submittedName>
</protein>
<gene>
    <name evidence="1" type="ORF">JFY71_03140</name>
</gene>
<dbReference type="Proteomes" id="UP000595814">
    <property type="component" value="Chromosome"/>
</dbReference>
<accession>A0AC61MT63</accession>
<organism evidence="1 2">
    <name type="scientific">Miniphocaeibacter halophilus</name>
    <dbReference type="NCBI Taxonomy" id="2931922"/>
    <lineage>
        <taxon>Bacteria</taxon>
        <taxon>Bacillati</taxon>
        <taxon>Bacillota</taxon>
        <taxon>Tissierellia</taxon>
        <taxon>Tissierellales</taxon>
        <taxon>Peptoniphilaceae</taxon>
        <taxon>Miniphocaeibacter</taxon>
    </lineage>
</organism>
<evidence type="ECO:0000313" key="2">
    <source>
        <dbReference type="Proteomes" id="UP000595814"/>
    </source>
</evidence>
<keyword evidence="2" id="KW-1185">Reference proteome</keyword>
<name>A0AC61MT63_9FIRM</name>
<sequence>MKKIFKILAISLGLVMVLGACGNSENDSKESGAGSSSASGEITVISREEGSGTRSAFVELVGIQDEDKNDLTSEEAFIQNNTEAVMTAISGDKNAIGYISLGSLKDSVKALKIDGVEVSSENVANGSYKIARPFNIVTNDDTNEVVNDFINYILSKDGQNIVEEEGYIKSESEEKEYTPADVEGNITIAGSSSVTPVMEKLVEAYGKVNSNVKIQVNLSDSTTGIQSVNDGVAQIGMVSRELKDSEENLNKTTIALDGIAVVINKENPIEDVKLESIKDIYTEKIMDWKDVK</sequence>
<evidence type="ECO:0000313" key="1">
    <source>
        <dbReference type="EMBL" id="QQK08548.1"/>
    </source>
</evidence>
<proteinExistence type="predicted"/>
<reference evidence="1 2" key="1">
    <citation type="journal article" date="2022" name="Int. J. Syst. Evol. Microbiol.">
        <title>Miniphocaeibacter halophilus sp. nov., an ammonium-tolerant acetate-producing bacterium isolated from a biogas system.</title>
        <authorList>
            <person name="Schnurer A."/>
            <person name="Singh A."/>
            <person name="Bi S."/>
            <person name="Qiao W."/>
            <person name="Westerholm M."/>
        </authorList>
    </citation>
    <scope>NUCLEOTIDE SEQUENCE [LARGE SCALE GENOMIC DNA]</scope>
    <source>
        <strain evidence="1 2">AMB_01</strain>
    </source>
</reference>
<dbReference type="EMBL" id="CP066744">
    <property type="protein sequence ID" value="QQK08548.1"/>
    <property type="molecule type" value="Genomic_DNA"/>
</dbReference>